<evidence type="ECO:0000313" key="1">
    <source>
        <dbReference type="EMBL" id="SMC83559.1"/>
    </source>
</evidence>
<evidence type="ECO:0000313" key="2">
    <source>
        <dbReference type="Proteomes" id="UP000192634"/>
    </source>
</evidence>
<protein>
    <submittedName>
        <fullName evidence="1">EspG family protein</fullName>
    </submittedName>
</protein>
<organism evidence="1 2">
    <name type="scientific">Janibacter indicus</name>
    <dbReference type="NCBI Taxonomy" id="857417"/>
    <lineage>
        <taxon>Bacteria</taxon>
        <taxon>Bacillati</taxon>
        <taxon>Actinomycetota</taxon>
        <taxon>Actinomycetes</taxon>
        <taxon>Micrococcales</taxon>
        <taxon>Intrasporangiaceae</taxon>
        <taxon>Janibacter</taxon>
    </lineage>
</organism>
<name>A0A1W2CEI0_9MICO</name>
<reference evidence="1 2" key="1">
    <citation type="submission" date="2017-04" db="EMBL/GenBank/DDBJ databases">
        <authorList>
            <person name="Afonso C.L."/>
            <person name="Miller P.J."/>
            <person name="Scott M.A."/>
            <person name="Spackman E."/>
            <person name="Goraichik I."/>
            <person name="Dimitrov K.M."/>
            <person name="Suarez D.L."/>
            <person name="Swayne D.E."/>
        </authorList>
    </citation>
    <scope>NUCLEOTIDE SEQUENCE [LARGE SCALE GENOMIC DNA]</scope>
    <source>
        <strain evidence="1 2">CGMCC 1.12511</strain>
    </source>
</reference>
<proteinExistence type="predicted"/>
<gene>
    <name evidence="1" type="ORF">SAMN06296429_11123</name>
</gene>
<sequence length="333" mass="34933">MEPKGTAVKATAMSREAWDVVLDAGRRPGASSAVWAELGERGMAKGRDLTPLWRDVVAGLSRADARLEVLARSGAMRFRTTISVMGTLCLLETSRERVVAEGEVTREPRVLVQIVRPDAVFDAVSRVLPPVDALRADDRVADEVGVPVPATDLPFGGEAVSLDERGAGPVGATAGVGAPTGDGGWLSTAELTEGHQGDDLRPDEAMVRAFAALLGEMSDEPSADESADALASVPGVDPRLAEMLREPETEVVVLRSPGRRGARSAEGALQMLGGLALRQWVVTDEGLVAVRADVGGVRVLGVEPGDLADEVRRLVAGDVADIEAVAEYFGEDS</sequence>
<dbReference type="Proteomes" id="UP000192634">
    <property type="component" value="Unassembled WGS sequence"/>
</dbReference>
<dbReference type="EMBL" id="FWXN01000011">
    <property type="protein sequence ID" value="SMC83559.1"/>
    <property type="molecule type" value="Genomic_DNA"/>
</dbReference>
<accession>A0A1W2CEI0</accession>
<dbReference type="RefSeq" id="WP_084452172.1">
    <property type="nucleotide sequence ID" value="NZ_FWXN01000011.1"/>
</dbReference>
<dbReference type="AlphaFoldDB" id="A0A1W2CEI0"/>